<dbReference type="RefSeq" id="XP_030762213.1">
    <property type="nucleotide sequence ID" value="XM_030906353.1"/>
</dbReference>
<dbReference type="PANTHER" id="PTHR46599:SF6">
    <property type="entry name" value="DUAL SPECIFICITY PHOSPHATASE 26"/>
    <property type="match status" value="1"/>
</dbReference>
<feature type="domain" description="PiggyBac transposable element-derived protein" evidence="1">
    <location>
        <begin position="3"/>
        <end position="139"/>
    </location>
</feature>
<dbReference type="Proteomes" id="UP000504635">
    <property type="component" value="Unplaced"/>
</dbReference>
<dbReference type="KEGG" id="soy:115887030"/>
<dbReference type="InParanoid" id="A0A6J2YEA0"/>
<gene>
    <name evidence="3" type="primary">LOC115887030</name>
</gene>
<dbReference type="PANTHER" id="PTHR46599">
    <property type="entry name" value="PIGGYBAC TRANSPOSABLE ELEMENT-DERIVED PROTEIN 4"/>
    <property type="match status" value="1"/>
</dbReference>
<dbReference type="OrthoDB" id="6762421at2759"/>
<protein>
    <submittedName>
        <fullName evidence="3">Uncharacterized protein LOC115887030</fullName>
    </submittedName>
</protein>
<name>A0A6J2YEA0_SITOR</name>
<keyword evidence="2" id="KW-1185">Reference proteome</keyword>
<evidence type="ECO:0000313" key="3">
    <source>
        <dbReference type="RefSeq" id="XP_030762213.1"/>
    </source>
</evidence>
<evidence type="ECO:0000313" key="2">
    <source>
        <dbReference type="Proteomes" id="UP000504635"/>
    </source>
</evidence>
<evidence type="ECO:0000259" key="1">
    <source>
        <dbReference type="Pfam" id="PF13843"/>
    </source>
</evidence>
<dbReference type="AlphaFoldDB" id="A0A6J2YEA0"/>
<organism evidence="2 3">
    <name type="scientific">Sitophilus oryzae</name>
    <name type="common">Rice weevil</name>
    <name type="synonym">Curculio oryzae</name>
    <dbReference type="NCBI Taxonomy" id="7048"/>
    <lineage>
        <taxon>Eukaryota</taxon>
        <taxon>Metazoa</taxon>
        <taxon>Ecdysozoa</taxon>
        <taxon>Arthropoda</taxon>
        <taxon>Hexapoda</taxon>
        <taxon>Insecta</taxon>
        <taxon>Pterygota</taxon>
        <taxon>Neoptera</taxon>
        <taxon>Endopterygota</taxon>
        <taxon>Coleoptera</taxon>
        <taxon>Polyphaga</taxon>
        <taxon>Cucujiformia</taxon>
        <taxon>Curculionidae</taxon>
        <taxon>Dryophthorinae</taxon>
        <taxon>Sitophilus</taxon>
    </lineage>
</organism>
<dbReference type="Pfam" id="PF13843">
    <property type="entry name" value="DDE_Tnp_1_7"/>
    <property type="match status" value="1"/>
</dbReference>
<sequence length="255" mass="29176">MNDSRTWYMVNAIPYVGKVTTEIDEPVPTYYVRKLSESIHGTNRNITVDNWFSSVDLFNKMLTEYNLTMIGTLRKNKREIPSSFLNGKDVGPSKFAFDNNKTLVSFVPKKGKIVLLLSTMHYSSDINNDTKKPELIMDYGIDHAYSSVLLNLANRDSAMNRRQFLHELSFQLIEPLLRVRLEIPTLNKSLKTYIRDILGVSENLEPAAQGQILAKRTRCAFCPRERDRKAKMLCGKCKLAICDTHRAIVCCKCSQ</sequence>
<dbReference type="GeneID" id="115887030"/>
<proteinExistence type="predicted"/>
<reference evidence="3" key="1">
    <citation type="submission" date="2025-08" db="UniProtKB">
        <authorList>
            <consortium name="RefSeq"/>
        </authorList>
    </citation>
    <scope>IDENTIFICATION</scope>
    <source>
        <tissue evidence="3">Gonads</tissue>
    </source>
</reference>
<accession>A0A6J2YEA0</accession>
<dbReference type="InterPro" id="IPR029526">
    <property type="entry name" value="PGBD"/>
</dbReference>